<dbReference type="GO" id="GO:0098025">
    <property type="term" value="C:virus tail, baseplate"/>
    <property type="evidence" value="ECO:0007669"/>
    <property type="project" value="InterPro"/>
</dbReference>
<dbReference type="InterPro" id="IPR043084">
    <property type="entry name" value="Gp27_dom4"/>
</dbReference>
<dbReference type="Pfam" id="PF09096">
    <property type="entry name" value="Phage-tail_2"/>
    <property type="match status" value="1"/>
</dbReference>
<evidence type="ECO:0000313" key="4">
    <source>
        <dbReference type="Proteomes" id="UP000223392"/>
    </source>
</evidence>
<dbReference type="Gene3D" id="2.40.30.150">
    <property type="entry name" value="Bacteriophage T4, Gp27, baseplate hub, domain 3"/>
    <property type="match status" value="1"/>
</dbReference>
<accession>A0A220NTL6</accession>
<feature type="domain" description="Bacteriophage T4 Gp27 baseplate hub N-terminal" evidence="2">
    <location>
        <begin position="2"/>
        <end position="193"/>
    </location>
</feature>
<keyword evidence="4" id="KW-1185">Reference proteome</keyword>
<dbReference type="Gene3D" id="2.40.10.10">
    <property type="entry name" value="Trypsin-like serine proteases"/>
    <property type="match status" value="1"/>
</dbReference>
<sequence>MQRTGFPNVSIKLYQDYEAFLNHRFIELGATFVTMTLRDSIRGVNEGLLQFYDNKAMHTKLNGREIIQISLSTANTDEVFNRIYGISHSNVTIDQKSDNILTFQLKSYHETLNLKFSRSLTNNAVNNVTSMIDAIYKEVPLWKPTIKGDNVVIPRCPWVSTINDYMDFVRAYGQSVETESFVYCWEDFDGITIAGHDTILKNEPIPAIICEPRLMGQFIDMSPNLMVFNFEWQTKSNAKVKNSFSNVTYTTIDFVTKQYNKIIVGNGDNIAHFAHGGAYGDLTYKNAFLEGSKLATIEQYDSYATAVCHGNFSLRPGMVIRFFDEKQQARNDFIVDEVVHEISREQSLTHLYMIGNSEELQEVKFEGKI</sequence>
<dbReference type="InterPro" id="IPR043083">
    <property type="entry name" value="Gp27_dom3"/>
</dbReference>
<feature type="domain" description="Bacteriophage T4 Gp27 baseplate hub C-terminal" evidence="1">
    <location>
        <begin position="200"/>
        <end position="362"/>
    </location>
</feature>
<evidence type="ECO:0000313" key="3">
    <source>
        <dbReference type="EMBL" id="ASJ80270.1"/>
    </source>
</evidence>
<evidence type="ECO:0000259" key="1">
    <source>
        <dbReference type="Pfam" id="PF09096"/>
    </source>
</evidence>
<dbReference type="EMBL" id="KY683735">
    <property type="protein sequence ID" value="ASJ80270.1"/>
    <property type="molecule type" value="Genomic_DNA"/>
</dbReference>
<dbReference type="Gene3D" id="3.55.50.20">
    <property type="match status" value="1"/>
</dbReference>
<reference evidence="3 4" key="1">
    <citation type="journal article" date="2015" name="Bacteriophage">
        <title>A small-scale experiment of using phage-based probiotic dietary supplement for prevention of E. coli traveler's diarrhea.</title>
        <authorList>
            <person name="Aleshkin A.V."/>
            <person name="Rubalskii E.O."/>
            <person name="Volozhantsev N.V."/>
            <person name="Verevkin V.V."/>
            <person name="Svetoch E.A."/>
            <person name="Kiseleva I.A."/>
            <person name="Bochkareva S.S."/>
            <person name="Borisova O.Y."/>
            <person name="Popova A.V."/>
            <person name="Bogun A.G."/>
            <person name="Afanas'ev S.S."/>
        </authorList>
    </citation>
    <scope>NUCLEOTIDE SEQUENCE [LARGE SCALE GENOMIC DNA]</scope>
</reference>
<evidence type="ECO:0000259" key="2">
    <source>
        <dbReference type="Pfam" id="PF09097"/>
    </source>
</evidence>
<dbReference type="Gene3D" id="3.30.1920.40">
    <property type="match status" value="1"/>
</dbReference>
<protein>
    <submittedName>
        <fullName evidence="3">Baseplate hub subunit</fullName>
    </submittedName>
</protein>
<dbReference type="Pfam" id="PF09097">
    <property type="entry name" value="Phage-tail_1"/>
    <property type="match status" value="1"/>
</dbReference>
<proteinExistence type="predicted"/>
<name>A0A220NTL6_9CAUD</name>
<dbReference type="InterPro" id="IPR043504">
    <property type="entry name" value="Peptidase_S1_PA_chymotrypsin"/>
</dbReference>
<dbReference type="Proteomes" id="UP000223392">
    <property type="component" value="Segment"/>
</dbReference>
<dbReference type="InterPro" id="IPR015181">
    <property type="entry name" value="Phage_T4_Gp27_N"/>
</dbReference>
<dbReference type="InterPro" id="IPR015180">
    <property type="entry name" value="Phage_T4_Gp27_C"/>
</dbReference>
<gene>
    <name evidence="3" type="ORF">ECD7_00178</name>
</gene>
<dbReference type="SUPFAM" id="SSF69279">
    <property type="entry name" value="Phage tail proteins"/>
    <property type="match status" value="2"/>
</dbReference>
<organism evidence="3 4">
    <name type="scientific">Escherichia phage ECD7</name>
    <dbReference type="NCBI Taxonomy" id="1981499"/>
    <lineage>
        <taxon>Viruses</taxon>
        <taxon>Duplodnaviria</taxon>
        <taxon>Heunggongvirae</taxon>
        <taxon>Uroviricota</taxon>
        <taxon>Caudoviricetes</taxon>
        <taxon>Pantevenvirales</taxon>
        <taxon>Straboviridae</taxon>
        <taxon>Krischvirus</taxon>
        <taxon>Krischvirus ecd7</taxon>
    </lineage>
</organism>
<dbReference type="InterPro" id="IPR043085">
    <property type="entry name" value="Gp27_dom2"/>
</dbReference>